<keyword evidence="3 7" id="KW-0997">Cell inner membrane</keyword>
<dbReference type="RefSeq" id="WP_052637041.1">
    <property type="nucleotide sequence ID" value="NZ_FO082820.1"/>
</dbReference>
<feature type="domain" description="TRAP C4-dicarboxylate transport system permease DctM subunit" evidence="8">
    <location>
        <begin position="12"/>
        <end position="419"/>
    </location>
</feature>
<dbReference type="KEGG" id="rht:NT26_0316"/>
<evidence type="ECO:0000256" key="2">
    <source>
        <dbReference type="ARBA" id="ARBA00022475"/>
    </source>
</evidence>
<comment type="subcellular location">
    <subcellularLocation>
        <location evidence="1 7">Cell inner membrane</location>
        <topology evidence="1 7">Multi-pass membrane protein</topology>
    </subcellularLocation>
</comment>
<feature type="transmembrane region" description="Helical" evidence="7">
    <location>
        <begin position="140"/>
        <end position="166"/>
    </location>
</feature>
<keyword evidence="5 7" id="KW-1133">Transmembrane helix</keyword>
<organism evidence="9 10">
    <name type="scientific">Pseudorhizobium banfieldiae</name>
    <dbReference type="NCBI Taxonomy" id="1125847"/>
    <lineage>
        <taxon>Bacteria</taxon>
        <taxon>Pseudomonadati</taxon>
        <taxon>Pseudomonadota</taxon>
        <taxon>Alphaproteobacteria</taxon>
        <taxon>Hyphomicrobiales</taxon>
        <taxon>Rhizobiaceae</taxon>
        <taxon>Rhizobium/Agrobacterium group</taxon>
        <taxon>Pseudorhizobium</taxon>
    </lineage>
</organism>
<accession>L0NAK0</accession>
<feature type="transmembrane region" description="Helical" evidence="7">
    <location>
        <begin position="359"/>
        <end position="384"/>
    </location>
</feature>
<evidence type="ECO:0000256" key="4">
    <source>
        <dbReference type="ARBA" id="ARBA00022692"/>
    </source>
</evidence>
<comment type="subunit">
    <text evidence="7">The complex comprises the extracytoplasmic solute receptor protein and the two transmembrane proteins.</text>
</comment>
<dbReference type="STRING" id="1125847.NT26_0316"/>
<keyword evidence="10" id="KW-1185">Reference proteome</keyword>
<dbReference type="PIRSF" id="PIRSF006066">
    <property type="entry name" value="HI0050"/>
    <property type="match status" value="1"/>
</dbReference>
<feature type="transmembrane region" description="Helical" evidence="7">
    <location>
        <begin position="12"/>
        <end position="38"/>
    </location>
</feature>
<dbReference type="OrthoDB" id="7374726at2"/>
<evidence type="ECO:0000313" key="10">
    <source>
        <dbReference type="Proteomes" id="UP000010792"/>
    </source>
</evidence>
<keyword evidence="4 7" id="KW-0812">Transmembrane</keyword>
<keyword evidence="6 7" id="KW-0472">Membrane</keyword>
<feature type="transmembrane region" description="Helical" evidence="7">
    <location>
        <begin position="217"/>
        <end position="239"/>
    </location>
</feature>
<evidence type="ECO:0000313" key="9">
    <source>
        <dbReference type="EMBL" id="CCF18040.1"/>
    </source>
</evidence>
<name>L0NAK0_9HYPH</name>
<dbReference type="EMBL" id="FO082820">
    <property type="protein sequence ID" value="CCF18040.1"/>
    <property type="molecule type" value="Genomic_DNA"/>
</dbReference>
<dbReference type="PANTHER" id="PTHR33362:SF5">
    <property type="entry name" value="C4-DICARBOXYLATE TRAP TRANSPORTER LARGE PERMEASE PROTEIN DCTM"/>
    <property type="match status" value="1"/>
</dbReference>
<dbReference type="NCBIfam" id="TIGR00786">
    <property type="entry name" value="dctM"/>
    <property type="match status" value="1"/>
</dbReference>
<feature type="transmembrane region" description="Helical" evidence="7">
    <location>
        <begin position="404"/>
        <end position="425"/>
    </location>
</feature>
<feature type="transmembrane region" description="Helical" evidence="7">
    <location>
        <begin position="96"/>
        <end position="119"/>
    </location>
</feature>
<keyword evidence="7" id="KW-0813">Transport</keyword>
<evidence type="ECO:0000256" key="1">
    <source>
        <dbReference type="ARBA" id="ARBA00004429"/>
    </source>
</evidence>
<dbReference type="Proteomes" id="UP000010792">
    <property type="component" value="Chromosome"/>
</dbReference>
<evidence type="ECO:0000256" key="3">
    <source>
        <dbReference type="ARBA" id="ARBA00022519"/>
    </source>
</evidence>
<protein>
    <recommendedName>
        <fullName evidence="7">TRAP transporter large permease protein</fullName>
    </recommendedName>
</protein>
<dbReference type="Pfam" id="PF06808">
    <property type="entry name" value="DctM"/>
    <property type="match status" value="1"/>
</dbReference>
<reference evidence="9 10" key="1">
    <citation type="journal article" date="2013" name="Genome Biol. Evol.">
        <title>Life in an arsenic-containing gold mine: genome and physiology of the autotrophic arsenite-oxidizing bacterium rhizobium sp. NT-26.</title>
        <authorList>
            <person name="Andres J."/>
            <person name="Arsene-Ploetze F."/>
            <person name="Barbe V."/>
            <person name="Brochier-Armanet C."/>
            <person name="Cleiss-Arnold J."/>
            <person name="Coppee J.Y."/>
            <person name="Dillies M.A."/>
            <person name="Geist"/>
            <person name="L"/>
            <person name="Joublin A."/>
            <person name="Koechler S."/>
            <person name="Lassalle F."/>
            <person name="Marchal M."/>
            <person name="Medigue C."/>
            <person name="Muller D."/>
            <person name="Nesme X."/>
            <person name="Plewniak F."/>
            <person name="Proux C."/>
            <person name="Ramirez-Bahena M.H."/>
            <person name="Schenowitz C."/>
            <person name="Sismeiro O."/>
            <person name="Vallenet D."/>
            <person name="Santini J.M."/>
            <person name="Bertin P.N."/>
        </authorList>
    </citation>
    <scope>NUCLEOTIDE SEQUENCE [LARGE SCALE GENOMIC DNA]</scope>
    <source>
        <strain evidence="9 10">NT-26</strain>
    </source>
</reference>
<gene>
    <name evidence="9" type="ORF">NT26_0316</name>
</gene>
<feature type="transmembrane region" description="Helical" evidence="7">
    <location>
        <begin position="245"/>
        <end position="261"/>
    </location>
</feature>
<evidence type="ECO:0000259" key="8">
    <source>
        <dbReference type="Pfam" id="PF06808"/>
    </source>
</evidence>
<evidence type="ECO:0000256" key="6">
    <source>
        <dbReference type="ARBA" id="ARBA00023136"/>
    </source>
</evidence>
<keyword evidence="2" id="KW-1003">Cell membrane</keyword>
<comment type="function">
    <text evidence="7">Part of the tripartite ATP-independent periplasmic (TRAP) transport system.</text>
</comment>
<proteinExistence type="inferred from homology"/>
<dbReference type="InterPro" id="IPR010656">
    <property type="entry name" value="DctM"/>
</dbReference>
<dbReference type="InterPro" id="IPR004681">
    <property type="entry name" value="TRAP_DctM"/>
</dbReference>
<feature type="transmembrane region" description="Helical" evidence="7">
    <location>
        <begin position="172"/>
        <end position="196"/>
    </location>
</feature>
<evidence type="ECO:0000256" key="5">
    <source>
        <dbReference type="ARBA" id="ARBA00022989"/>
    </source>
</evidence>
<feature type="transmembrane region" description="Helical" evidence="7">
    <location>
        <begin position="319"/>
        <end position="347"/>
    </location>
</feature>
<evidence type="ECO:0000256" key="7">
    <source>
        <dbReference type="RuleBase" id="RU369079"/>
    </source>
</evidence>
<dbReference type="PANTHER" id="PTHR33362">
    <property type="entry name" value="SIALIC ACID TRAP TRANSPORTER PERMEASE PROTEIN SIAT-RELATED"/>
    <property type="match status" value="1"/>
</dbReference>
<sequence>MSFASPFSVTLFVITALAFMGLPIGLSMISGSILYLWLADADMGIAAEQFLNGMYSNYVILAVPLFILAAEFMNVGSMTERLLNFCNVLVGRFRGGLAQVNIVQSIIFAGMSGSAIADAAGSGKMMQNMMTREGRYTPSFAAALTAVTAVVGPIIPPSIPMIIYSLVSDASIGYLFLAGMVPGLLMSGLQMMQVSITARRRNFPVEEPVPLREIPRITIRAFPALMMPVVLLGCIYSGITTPTEAAAIAAAYALLISVVLYRSISLRDFYGSLATSAKSTASIGMLIAGALVFNYVVTIENIPDSIRVMLTGWDLSPTGFLILVNVILLILGCLLEGTAILLIIVPVFIPTAQALGIDLVHFGVVVVVNIMLGLVTPPYGLLLFIVAKISGAPIKDIILDAAPFLFWMVVSLVFITFVPDSVLWLPRLLGYQG</sequence>
<feature type="transmembrane region" description="Helical" evidence="7">
    <location>
        <begin position="281"/>
        <end position="299"/>
    </location>
</feature>
<comment type="similarity">
    <text evidence="7">Belongs to the TRAP transporter large permease family.</text>
</comment>
<dbReference type="GO" id="GO:0005886">
    <property type="term" value="C:plasma membrane"/>
    <property type="evidence" value="ECO:0007669"/>
    <property type="project" value="UniProtKB-SubCell"/>
</dbReference>
<dbReference type="AlphaFoldDB" id="L0NAK0"/>
<feature type="transmembrane region" description="Helical" evidence="7">
    <location>
        <begin position="58"/>
        <end position="76"/>
    </location>
</feature>
<dbReference type="GO" id="GO:0022857">
    <property type="term" value="F:transmembrane transporter activity"/>
    <property type="evidence" value="ECO:0007669"/>
    <property type="project" value="UniProtKB-UniRule"/>
</dbReference>